<proteinExistence type="predicted"/>
<dbReference type="Proteomes" id="UP001147148">
    <property type="component" value="Unassembled WGS sequence"/>
</dbReference>
<dbReference type="RefSeq" id="WP_275472210.1">
    <property type="nucleotide sequence ID" value="NZ_JAPDSH010000009.1"/>
</dbReference>
<evidence type="ECO:0000259" key="8">
    <source>
        <dbReference type="PROSITE" id="PS51372"/>
    </source>
</evidence>
<keyword evidence="10" id="KW-1185">Reference proteome</keyword>
<dbReference type="InterPro" id="IPR050661">
    <property type="entry name" value="BglG_antiterminators"/>
</dbReference>
<dbReference type="SUPFAM" id="SSF46785">
    <property type="entry name" value="Winged helix' DNA-binding domain"/>
    <property type="match status" value="1"/>
</dbReference>
<keyword evidence="2" id="KW-0677">Repeat</keyword>
<dbReference type="PROSITE" id="PS51094">
    <property type="entry name" value="PTS_EIIA_TYPE_2"/>
    <property type="match status" value="1"/>
</dbReference>
<evidence type="ECO:0000256" key="1">
    <source>
        <dbReference type="ARBA" id="ARBA00022679"/>
    </source>
</evidence>
<dbReference type="InterPro" id="IPR016152">
    <property type="entry name" value="PTrfase/Anion_transptr"/>
</dbReference>
<evidence type="ECO:0000256" key="4">
    <source>
        <dbReference type="ARBA" id="ARBA00023159"/>
    </source>
</evidence>
<keyword evidence="1" id="KW-0808">Transferase</keyword>
<feature type="domain" description="PRD" evidence="8">
    <location>
        <begin position="186"/>
        <end position="291"/>
    </location>
</feature>
<dbReference type="InterPro" id="IPR036388">
    <property type="entry name" value="WH-like_DNA-bd_sf"/>
</dbReference>
<dbReference type="Pfam" id="PF02302">
    <property type="entry name" value="PTS_IIB"/>
    <property type="match status" value="1"/>
</dbReference>
<dbReference type="Gene3D" id="1.10.10.10">
    <property type="entry name" value="Winged helix-like DNA-binding domain superfamily/Winged helix DNA-binding domain"/>
    <property type="match status" value="1"/>
</dbReference>
<feature type="domain" description="PTS EIIB type-2" evidence="7">
    <location>
        <begin position="410"/>
        <end position="501"/>
    </location>
</feature>
<dbReference type="InterPro" id="IPR036095">
    <property type="entry name" value="PTS_EIIB-like_sf"/>
</dbReference>
<evidence type="ECO:0000259" key="6">
    <source>
        <dbReference type="PROSITE" id="PS51094"/>
    </source>
</evidence>
<dbReference type="PROSITE" id="PS51099">
    <property type="entry name" value="PTS_EIIB_TYPE_2"/>
    <property type="match status" value="1"/>
</dbReference>
<dbReference type="Gene3D" id="3.40.930.10">
    <property type="entry name" value="Mannitol-specific EII, Chain A"/>
    <property type="match status" value="1"/>
</dbReference>
<dbReference type="SUPFAM" id="SSF55804">
    <property type="entry name" value="Phoshotransferase/anion transport protein"/>
    <property type="match status" value="1"/>
</dbReference>
<keyword evidence="5" id="KW-0804">Transcription</keyword>
<dbReference type="SUPFAM" id="SSF63520">
    <property type="entry name" value="PTS-regulatory domain, PRD"/>
    <property type="match status" value="2"/>
</dbReference>
<dbReference type="Pfam" id="PF00359">
    <property type="entry name" value="PTS_EIIA_2"/>
    <property type="match status" value="1"/>
</dbReference>
<gene>
    <name evidence="9" type="ORF">OL233_10230</name>
</gene>
<protein>
    <submittedName>
        <fullName evidence="9">BglG family transcription antiterminator</fullName>
    </submittedName>
</protein>
<dbReference type="Pfam" id="PF05043">
    <property type="entry name" value="Mga"/>
    <property type="match status" value="1"/>
</dbReference>
<keyword evidence="4" id="KW-0010">Activator</keyword>
<dbReference type="PROSITE" id="PS51372">
    <property type="entry name" value="PRD_2"/>
    <property type="match status" value="2"/>
</dbReference>
<dbReference type="Gene3D" id="1.10.1790.10">
    <property type="entry name" value="PRD domain"/>
    <property type="match status" value="2"/>
</dbReference>
<dbReference type="InterPro" id="IPR007737">
    <property type="entry name" value="Mga_HTH"/>
</dbReference>
<dbReference type="PANTHER" id="PTHR30185">
    <property type="entry name" value="CRYPTIC BETA-GLUCOSIDE BGL OPERON ANTITERMINATOR"/>
    <property type="match status" value="1"/>
</dbReference>
<dbReference type="InterPro" id="IPR011608">
    <property type="entry name" value="PRD"/>
</dbReference>
<dbReference type="InterPro" id="IPR036390">
    <property type="entry name" value="WH_DNA-bd_sf"/>
</dbReference>
<reference evidence="9" key="1">
    <citation type="submission" date="2022-10" db="EMBL/GenBank/DDBJ databases">
        <title>Vagococcus sp. isolated from poultry meat.</title>
        <authorList>
            <person name="Johansson P."/>
            <person name="Bjorkroth J."/>
        </authorList>
    </citation>
    <scope>NUCLEOTIDE SEQUENCE</scope>
    <source>
        <strain evidence="9">PNs007</strain>
    </source>
</reference>
<keyword evidence="3" id="KW-0805">Transcription regulation</keyword>
<comment type="caution">
    <text evidence="9">The sequence shown here is derived from an EMBL/GenBank/DDBJ whole genome shotgun (WGS) entry which is preliminary data.</text>
</comment>
<evidence type="ECO:0000256" key="2">
    <source>
        <dbReference type="ARBA" id="ARBA00022737"/>
    </source>
</evidence>
<dbReference type="Pfam" id="PF08279">
    <property type="entry name" value="HTH_11"/>
    <property type="match status" value="1"/>
</dbReference>
<evidence type="ECO:0000313" key="10">
    <source>
        <dbReference type="Proteomes" id="UP001147148"/>
    </source>
</evidence>
<dbReference type="Pfam" id="PF00874">
    <property type="entry name" value="PRD"/>
    <property type="match status" value="2"/>
</dbReference>
<dbReference type="InterPro" id="IPR036634">
    <property type="entry name" value="PRD_sf"/>
</dbReference>
<feature type="domain" description="PTS EIIA type-2" evidence="6">
    <location>
        <begin position="504"/>
        <end position="641"/>
    </location>
</feature>
<dbReference type="InterPro" id="IPR013196">
    <property type="entry name" value="HTH_11"/>
</dbReference>
<evidence type="ECO:0000256" key="5">
    <source>
        <dbReference type="ARBA" id="ARBA00023163"/>
    </source>
</evidence>
<dbReference type="Gene3D" id="3.40.50.2300">
    <property type="match status" value="1"/>
</dbReference>
<evidence type="ECO:0000259" key="7">
    <source>
        <dbReference type="PROSITE" id="PS51099"/>
    </source>
</evidence>
<accession>A0ABT5X454</accession>
<feature type="domain" description="PRD" evidence="8">
    <location>
        <begin position="297"/>
        <end position="404"/>
    </location>
</feature>
<dbReference type="InterPro" id="IPR013011">
    <property type="entry name" value="PTS_EIIB_2"/>
</dbReference>
<dbReference type="EMBL" id="JAPDSH010000009">
    <property type="protein sequence ID" value="MDF0480656.1"/>
    <property type="molecule type" value="Genomic_DNA"/>
</dbReference>
<evidence type="ECO:0000313" key="9">
    <source>
        <dbReference type="EMBL" id="MDF0480656.1"/>
    </source>
</evidence>
<dbReference type="InterPro" id="IPR002178">
    <property type="entry name" value="PTS_EIIA_type-2_dom"/>
</dbReference>
<evidence type="ECO:0000256" key="3">
    <source>
        <dbReference type="ARBA" id="ARBA00023015"/>
    </source>
</evidence>
<dbReference type="CDD" id="cd05568">
    <property type="entry name" value="PTS_IIB_bgl_like"/>
    <property type="match status" value="1"/>
</dbReference>
<dbReference type="SUPFAM" id="SSF52794">
    <property type="entry name" value="PTS system IIB component-like"/>
    <property type="match status" value="1"/>
</dbReference>
<dbReference type="InterPro" id="IPR003501">
    <property type="entry name" value="PTS_EIIB_2/3"/>
</dbReference>
<sequence>MNLSKRQVEIIVLLIKERTYVSSEEIAKNFEVSGKTIRREIKKINDYLENYNVQIDSLKGRGFFIPKNKTQRANEILVKQGAYQEEIVPDIQVKRVEWLERELAKVALNDEIISYDDLATGLYISLSTLKRDMELVKKDLLSFDLSLVKKNNKGVKVVGEEQHVRSFISYQLTRDNSLVNFNKVYVFDDNSRKVLKVLLLKSLKRHELKVTDMGFQNLLLHLEILIIRLNKNRIDDVGSKVRPIERTTREYQCATHLCLLIEQRFNLEMPKQEKTNIYIHLISQKKVITKFSDEPVSTSKEKELLYKETMKEIKTVYQFDFENDLILKQGILTHLESVLKRISLNMPIRNDMLDNIIETYPFEIQLANFLSNNIKKTLGITLDINEIGYLALHFCGAMERHGQGEEYQKKSILIVCTSGMGTAVLLQTKLKKRLGHVLEVKGTCSYYELPERDLSDIDLIISTIHLSEEWRVPYLYISPIVSDEEIKKVKQVIQKKTSQLSLGQLFNKELFHVYKGKPSKPEVLSYITRTLHEKGYVDYECAESIIAREKIGTTEIGHGVAIPHNMAGRVHKPCLMIVLLESPVFWEVGEVSLIMTLVSNKVDDSDYRELFMELYEKIDSDTKVRAILTKRSFEQVQKLII</sequence>
<name>A0ABT5X454_9ENTE</name>
<organism evidence="9 10">
    <name type="scientific">Vagococcus proximus</name>
    <dbReference type="NCBI Taxonomy" id="2991417"/>
    <lineage>
        <taxon>Bacteria</taxon>
        <taxon>Bacillati</taxon>
        <taxon>Bacillota</taxon>
        <taxon>Bacilli</taxon>
        <taxon>Lactobacillales</taxon>
        <taxon>Enterococcaceae</taxon>
        <taxon>Vagococcus</taxon>
    </lineage>
</organism>
<dbReference type="PANTHER" id="PTHR30185:SF13">
    <property type="entry name" value="LICABCH OPERON REGULATOR-RELATED"/>
    <property type="match status" value="1"/>
</dbReference>